<evidence type="ECO:0000313" key="2">
    <source>
        <dbReference type="EMBL" id="ANV79636.1"/>
    </source>
</evidence>
<dbReference type="InterPro" id="IPR038389">
    <property type="entry name" value="PSMG2_sf"/>
</dbReference>
<proteinExistence type="predicted"/>
<reference evidence="2" key="1">
    <citation type="submission" date="2014-11" db="EMBL/GenBank/DDBJ databases">
        <authorList>
            <person name="Zhu J."/>
            <person name="Qi W."/>
            <person name="Song R."/>
        </authorList>
    </citation>
    <scope>NUCLEOTIDE SEQUENCE</scope>
</reference>
<dbReference type="AlphaFoldDB" id="A0A1B1TBH6"/>
<protein>
    <submittedName>
        <fullName evidence="2">Putative Proteasome assembly chaperone 2</fullName>
    </submittedName>
</protein>
<accession>A0A1B1TBH6</accession>
<keyword evidence="2" id="KW-0647">Proteasome</keyword>
<evidence type="ECO:0000256" key="1">
    <source>
        <dbReference type="SAM" id="MobiDB-lite"/>
    </source>
</evidence>
<feature type="region of interest" description="Disordered" evidence="1">
    <location>
        <begin position="227"/>
        <end position="251"/>
    </location>
</feature>
<dbReference type="Gene3D" id="3.40.50.10900">
    <property type="entry name" value="PAC-like subunit"/>
    <property type="match status" value="1"/>
</dbReference>
<dbReference type="SUPFAM" id="SSF159659">
    <property type="entry name" value="Cgl1923-like"/>
    <property type="match status" value="1"/>
</dbReference>
<sequence>MSLLVEWRGVNTTVGDNALALIALPGVGNIGKASLDALNEINEAEEIARLHHTALPPLATLDEDGLLSPPHLSLRSIESITGVRLITIVGTSQPLESQHQGAMAREIMEFLKSENVDNLIVLAGMVDIATRKETFIVPSSSSFRVELESMGADVRRDEPSSGAIGMAALLSSYGPLFGINSACAIATTVGSSGDIHASQRLLESLDKWFGLGVALPKDAKEKLSKKLESMAPKQTSDHLSELTESPDAFYM</sequence>
<dbReference type="PANTHER" id="PTHR35610">
    <property type="entry name" value="3-ISOPROPYLMALATE DEHYDRATASE-RELATED"/>
    <property type="match status" value="1"/>
</dbReference>
<reference evidence="2" key="2">
    <citation type="journal article" date="2015" name="ISME J.">
        <title>A new class of marine Euryarchaeota group II from the Mediterranean deep chlorophyll maximum.</title>
        <authorList>
            <person name="Martin-Cuadrado A.B."/>
            <person name="Garcia-Heredia I."/>
            <person name="Molto A.G."/>
            <person name="Lopez-Ubeda R."/>
            <person name="Kimes N."/>
            <person name="Lopez-Garcia P."/>
            <person name="Moreira D."/>
            <person name="Rodriguez-Valera F."/>
        </authorList>
    </citation>
    <scope>NUCLEOTIDE SEQUENCE</scope>
</reference>
<dbReference type="Pfam" id="PF09754">
    <property type="entry name" value="PAC2"/>
    <property type="match status" value="1"/>
</dbReference>
<dbReference type="EMBL" id="KP211844">
    <property type="protein sequence ID" value="ANV79636.1"/>
    <property type="molecule type" value="Genomic_DNA"/>
</dbReference>
<dbReference type="GO" id="GO:0000502">
    <property type="term" value="C:proteasome complex"/>
    <property type="evidence" value="ECO:0007669"/>
    <property type="project" value="UniProtKB-KW"/>
</dbReference>
<name>A0A1B1TBH6_9ARCH</name>
<dbReference type="InterPro" id="IPR019151">
    <property type="entry name" value="Proteasome_assmbl_chaperone_2"/>
</dbReference>
<organism evidence="2">
    <name type="scientific">uncultured Poseidoniia archaeon</name>
    <dbReference type="NCBI Taxonomy" id="1697135"/>
    <lineage>
        <taxon>Archaea</taxon>
        <taxon>Methanobacteriati</taxon>
        <taxon>Thermoplasmatota</taxon>
        <taxon>Candidatus Poseidoniia</taxon>
        <taxon>environmental samples</taxon>
    </lineage>
</organism>